<gene>
    <name evidence="2" type="ORF">CCACVL1_30364</name>
</gene>
<dbReference type="EMBL" id="AWWV01016095">
    <property type="protein sequence ID" value="OMO50581.1"/>
    <property type="molecule type" value="Genomic_DNA"/>
</dbReference>
<accession>A0A1R3FXL5</accession>
<evidence type="ECO:0000313" key="2">
    <source>
        <dbReference type="EMBL" id="OMO50581.1"/>
    </source>
</evidence>
<evidence type="ECO:0000256" key="1">
    <source>
        <dbReference type="SAM" id="MobiDB-lite"/>
    </source>
</evidence>
<proteinExistence type="predicted"/>
<evidence type="ECO:0000313" key="3">
    <source>
        <dbReference type="Proteomes" id="UP000188268"/>
    </source>
</evidence>
<feature type="compositionally biased region" description="Basic and acidic residues" evidence="1">
    <location>
        <begin position="1"/>
        <end position="20"/>
    </location>
</feature>
<dbReference type="Gramene" id="OMO50581">
    <property type="protein sequence ID" value="OMO50581"/>
    <property type="gene ID" value="CCACVL1_30364"/>
</dbReference>
<dbReference type="AlphaFoldDB" id="A0A1R3FXL5"/>
<sequence>MNRPEKKPVRKSESEPDRNRLTKKVKT</sequence>
<dbReference type="Proteomes" id="UP000188268">
    <property type="component" value="Unassembled WGS sequence"/>
</dbReference>
<name>A0A1R3FXL5_COCAP</name>
<reference evidence="2 3" key="1">
    <citation type="submission" date="2013-09" db="EMBL/GenBank/DDBJ databases">
        <title>Corchorus capsularis genome sequencing.</title>
        <authorList>
            <person name="Alam M."/>
            <person name="Haque M.S."/>
            <person name="Islam M.S."/>
            <person name="Emdad E.M."/>
            <person name="Islam M.M."/>
            <person name="Ahmed B."/>
            <person name="Halim A."/>
            <person name="Hossen Q.M.M."/>
            <person name="Hossain M.Z."/>
            <person name="Ahmed R."/>
            <person name="Khan M.M."/>
            <person name="Islam R."/>
            <person name="Rashid M.M."/>
            <person name="Khan S.A."/>
            <person name="Rahman M.S."/>
            <person name="Alam M."/>
        </authorList>
    </citation>
    <scope>NUCLEOTIDE SEQUENCE [LARGE SCALE GENOMIC DNA]</scope>
    <source>
        <strain evidence="3">cv. CVL-1</strain>
        <tissue evidence="2">Whole seedling</tissue>
    </source>
</reference>
<protein>
    <submittedName>
        <fullName evidence="2">Uncharacterized protein</fullName>
    </submittedName>
</protein>
<comment type="caution">
    <text evidence="2">The sequence shown here is derived from an EMBL/GenBank/DDBJ whole genome shotgun (WGS) entry which is preliminary data.</text>
</comment>
<organism evidence="2 3">
    <name type="scientific">Corchorus capsularis</name>
    <name type="common">Jute</name>
    <dbReference type="NCBI Taxonomy" id="210143"/>
    <lineage>
        <taxon>Eukaryota</taxon>
        <taxon>Viridiplantae</taxon>
        <taxon>Streptophyta</taxon>
        <taxon>Embryophyta</taxon>
        <taxon>Tracheophyta</taxon>
        <taxon>Spermatophyta</taxon>
        <taxon>Magnoliopsida</taxon>
        <taxon>eudicotyledons</taxon>
        <taxon>Gunneridae</taxon>
        <taxon>Pentapetalae</taxon>
        <taxon>rosids</taxon>
        <taxon>malvids</taxon>
        <taxon>Malvales</taxon>
        <taxon>Malvaceae</taxon>
        <taxon>Grewioideae</taxon>
        <taxon>Apeibeae</taxon>
        <taxon>Corchorus</taxon>
    </lineage>
</organism>
<feature type="region of interest" description="Disordered" evidence="1">
    <location>
        <begin position="1"/>
        <end position="27"/>
    </location>
</feature>
<keyword evidence="3" id="KW-1185">Reference proteome</keyword>